<organism evidence="2 3">
    <name type="scientific">Drosophila simulans</name>
    <name type="common">Fruit fly</name>
    <dbReference type="NCBI Taxonomy" id="7240"/>
    <lineage>
        <taxon>Eukaryota</taxon>
        <taxon>Metazoa</taxon>
        <taxon>Ecdysozoa</taxon>
        <taxon>Arthropoda</taxon>
        <taxon>Hexapoda</taxon>
        <taxon>Insecta</taxon>
        <taxon>Pterygota</taxon>
        <taxon>Neoptera</taxon>
        <taxon>Endopterygota</taxon>
        <taxon>Diptera</taxon>
        <taxon>Brachycera</taxon>
        <taxon>Muscomorpha</taxon>
        <taxon>Ephydroidea</taxon>
        <taxon>Drosophilidae</taxon>
        <taxon>Drosophila</taxon>
        <taxon>Sophophora</taxon>
    </lineage>
</organism>
<feature type="region of interest" description="Disordered" evidence="1">
    <location>
        <begin position="175"/>
        <end position="196"/>
    </location>
</feature>
<dbReference type="HOGENOM" id="CLU_1262743_0_0_1"/>
<keyword evidence="3" id="KW-1185">Reference proteome</keyword>
<dbReference type="AlphaFoldDB" id="B4QH61"/>
<dbReference type="EMBL" id="CM000362">
    <property type="protein sequence ID" value="EDX08207.1"/>
    <property type="molecule type" value="Genomic_DNA"/>
</dbReference>
<name>B4QH61_DROSI</name>
<evidence type="ECO:0000256" key="1">
    <source>
        <dbReference type="SAM" id="MobiDB-lite"/>
    </source>
</evidence>
<sequence>MPDNVTGQGRREQCEDQDQEREREQEQEQGLDQDQDTPDKIMRCKFHVIICKVSRATEGRTGELCVLGRRVKGLLRGHWDVKCELRAEQQDSETDSVGGAGGEGPSAASLLIKEWLKSRLQASSTQHPAPEHSHMPLWPDWVDFCIAVRSPETGAVENSLVDKVIHSLPCDDTGRSCSSAKEDSAEDSEWGWAGSGGRQAWHLHKQDIQDIRNKQEAVK</sequence>
<feature type="compositionally biased region" description="Basic and acidic residues" evidence="1">
    <location>
        <begin position="9"/>
        <end position="26"/>
    </location>
</feature>
<feature type="region of interest" description="Disordered" evidence="1">
    <location>
        <begin position="1"/>
        <end position="38"/>
    </location>
</feature>
<accession>B4QH61</accession>
<evidence type="ECO:0000313" key="2">
    <source>
        <dbReference type="EMBL" id="EDX08207.1"/>
    </source>
</evidence>
<proteinExistence type="predicted"/>
<feature type="compositionally biased region" description="Acidic residues" evidence="1">
    <location>
        <begin position="27"/>
        <end position="36"/>
    </location>
</feature>
<reference evidence="2 3" key="1">
    <citation type="journal article" date="2007" name="Nature">
        <title>Evolution of genes and genomes on the Drosophila phylogeny.</title>
        <authorList>
            <consortium name="Drosophila 12 Genomes Consortium"/>
            <person name="Clark A.G."/>
            <person name="Eisen M.B."/>
            <person name="Smith D.R."/>
            <person name="Bergman C.M."/>
            <person name="Oliver B."/>
            <person name="Markow T.A."/>
            <person name="Kaufman T.C."/>
            <person name="Kellis M."/>
            <person name="Gelbart W."/>
            <person name="Iyer V.N."/>
            <person name="Pollard D.A."/>
            <person name="Sackton T.B."/>
            <person name="Larracuente A.M."/>
            <person name="Singh N.D."/>
            <person name="Abad J.P."/>
            <person name="Abt D.N."/>
            <person name="Adryan B."/>
            <person name="Aguade M."/>
            <person name="Akashi H."/>
            <person name="Anderson W.W."/>
            <person name="Aquadro C.F."/>
            <person name="Ardell D.H."/>
            <person name="Arguello R."/>
            <person name="Artieri C.G."/>
            <person name="Barbash D.A."/>
            <person name="Barker D."/>
            <person name="Barsanti P."/>
            <person name="Batterham P."/>
            <person name="Batzoglou S."/>
            <person name="Begun D."/>
            <person name="Bhutkar A."/>
            <person name="Blanco E."/>
            <person name="Bosak S.A."/>
            <person name="Bradley R.K."/>
            <person name="Brand A.D."/>
            <person name="Brent M.R."/>
            <person name="Brooks A.N."/>
            <person name="Brown R.H."/>
            <person name="Butlin R.K."/>
            <person name="Caggese C."/>
            <person name="Calvi B.R."/>
            <person name="Bernardo de Carvalho A."/>
            <person name="Caspi A."/>
            <person name="Castrezana S."/>
            <person name="Celniker S.E."/>
            <person name="Chang J.L."/>
            <person name="Chapple C."/>
            <person name="Chatterji S."/>
            <person name="Chinwalla A."/>
            <person name="Civetta A."/>
            <person name="Clifton S.W."/>
            <person name="Comeron J.M."/>
            <person name="Costello J.C."/>
            <person name="Coyne J.A."/>
            <person name="Daub J."/>
            <person name="David R.G."/>
            <person name="Delcher A.L."/>
            <person name="Delehaunty K."/>
            <person name="Do C.B."/>
            <person name="Ebling H."/>
            <person name="Edwards K."/>
            <person name="Eickbush T."/>
            <person name="Evans J.D."/>
            <person name="Filipski A."/>
            <person name="Findeiss S."/>
            <person name="Freyhult E."/>
            <person name="Fulton L."/>
            <person name="Fulton R."/>
            <person name="Garcia A.C."/>
            <person name="Gardiner A."/>
            <person name="Garfield D.A."/>
            <person name="Garvin B.E."/>
            <person name="Gibson G."/>
            <person name="Gilbert D."/>
            <person name="Gnerre S."/>
            <person name="Godfrey J."/>
            <person name="Good R."/>
            <person name="Gotea V."/>
            <person name="Gravely B."/>
            <person name="Greenberg A.J."/>
            <person name="Griffiths-Jones S."/>
            <person name="Gross S."/>
            <person name="Guigo R."/>
            <person name="Gustafson E.A."/>
            <person name="Haerty W."/>
            <person name="Hahn M.W."/>
            <person name="Halligan D.L."/>
            <person name="Halpern A.L."/>
            <person name="Halter G.M."/>
            <person name="Han M.V."/>
            <person name="Heger A."/>
            <person name="Hillier L."/>
            <person name="Hinrichs A.S."/>
            <person name="Holmes I."/>
            <person name="Hoskins R.A."/>
            <person name="Hubisz M.J."/>
            <person name="Hultmark D."/>
            <person name="Huntley M.A."/>
            <person name="Jaffe D.B."/>
            <person name="Jagadeeshan S."/>
            <person name="Jeck W.R."/>
            <person name="Johnson J."/>
            <person name="Jones C.D."/>
            <person name="Jordan W.C."/>
            <person name="Karpen G.H."/>
            <person name="Kataoka E."/>
            <person name="Keightley P.D."/>
            <person name="Kheradpour P."/>
            <person name="Kirkness E.F."/>
            <person name="Koerich L.B."/>
            <person name="Kristiansen K."/>
            <person name="Kudrna D."/>
            <person name="Kulathinal R.J."/>
            <person name="Kumar S."/>
            <person name="Kwok R."/>
            <person name="Lander E."/>
            <person name="Langley C.H."/>
            <person name="Lapoint R."/>
            <person name="Lazzaro B.P."/>
            <person name="Lee S.J."/>
            <person name="Levesque L."/>
            <person name="Li R."/>
            <person name="Lin C.F."/>
            <person name="Lin M.F."/>
            <person name="Lindblad-Toh K."/>
            <person name="Llopart A."/>
            <person name="Long M."/>
            <person name="Low L."/>
            <person name="Lozovsky E."/>
            <person name="Lu J."/>
            <person name="Luo M."/>
            <person name="Machado C.A."/>
            <person name="Makalowski W."/>
            <person name="Marzo M."/>
            <person name="Matsuda M."/>
            <person name="Matzkin L."/>
            <person name="McAllister B."/>
            <person name="McBride C.S."/>
            <person name="McKernan B."/>
            <person name="McKernan K."/>
            <person name="Mendez-Lago M."/>
            <person name="Minx P."/>
            <person name="Mollenhauer M.U."/>
            <person name="Montooth K."/>
            <person name="Mount S.M."/>
            <person name="Mu X."/>
            <person name="Myers E."/>
            <person name="Negre B."/>
            <person name="Newfeld S."/>
            <person name="Nielsen R."/>
            <person name="Noor M.A."/>
            <person name="O'Grady P."/>
            <person name="Pachter L."/>
            <person name="Papaceit M."/>
            <person name="Parisi M.J."/>
            <person name="Parisi M."/>
            <person name="Parts L."/>
            <person name="Pedersen J.S."/>
            <person name="Pesole G."/>
            <person name="Phillippy A.M."/>
            <person name="Ponting C.P."/>
            <person name="Pop M."/>
            <person name="Porcelli D."/>
            <person name="Powell J.R."/>
            <person name="Prohaska S."/>
            <person name="Pruitt K."/>
            <person name="Puig M."/>
            <person name="Quesneville H."/>
            <person name="Ram K.R."/>
            <person name="Rand D."/>
            <person name="Rasmussen M.D."/>
            <person name="Reed L.K."/>
            <person name="Reenan R."/>
            <person name="Reily A."/>
            <person name="Remington K.A."/>
            <person name="Rieger T.T."/>
            <person name="Ritchie M.G."/>
            <person name="Robin C."/>
            <person name="Rogers Y.H."/>
            <person name="Rohde C."/>
            <person name="Rozas J."/>
            <person name="Rubenfield M.J."/>
            <person name="Ruiz A."/>
            <person name="Russo S."/>
            <person name="Salzberg S.L."/>
            <person name="Sanchez-Gracia A."/>
            <person name="Saranga D.J."/>
            <person name="Sato H."/>
            <person name="Schaeffer S.W."/>
            <person name="Schatz M.C."/>
            <person name="Schlenke T."/>
            <person name="Schwartz R."/>
            <person name="Segarra C."/>
            <person name="Singh R.S."/>
            <person name="Sirot L."/>
            <person name="Sirota M."/>
            <person name="Sisneros N.B."/>
            <person name="Smith C.D."/>
            <person name="Smith T.F."/>
            <person name="Spieth J."/>
            <person name="Stage D.E."/>
            <person name="Stark A."/>
            <person name="Stephan W."/>
            <person name="Strausberg R.L."/>
            <person name="Strempel S."/>
            <person name="Sturgill D."/>
            <person name="Sutton G."/>
            <person name="Sutton G.G."/>
            <person name="Tao W."/>
            <person name="Teichmann S."/>
            <person name="Tobari Y.N."/>
            <person name="Tomimura Y."/>
            <person name="Tsolas J.M."/>
            <person name="Valente V.L."/>
            <person name="Venter E."/>
            <person name="Venter J.C."/>
            <person name="Vicario S."/>
            <person name="Vieira F.G."/>
            <person name="Vilella A.J."/>
            <person name="Villasante A."/>
            <person name="Walenz B."/>
            <person name="Wang J."/>
            <person name="Wasserman M."/>
            <person name="Watts T."/>
            <person name="Wilson D."/>
            <person name="Wilson R.K."/>
            <person name="Wing R.A."/>
            <person name="Wolfner M.F."/>
            <person name="Wong A."/>
            <person name="Wong G.K."/>
            <person name="Wu C.I."/>
            <person name="Wu G."/>
            <person name="Yamamoto D."/>
            <person name="Yang H.P."/>
            <person name="Yang S.P."/>
            <person name="Yorke J.A."/>
            <person name="Yoshida K."/>
            <person name="Zdobnov E."/>
            <person name="Zhang P."/>
            <person name="Zhang Y."/>
            <person name="Zimin A.V."/>
            <person name="Baldwin J."/>
            <person name="Abdouelleil A."/>
            <person name="Abdulkadir J."/>
            <person name="Abebe A."/>
            <person name="Abera B."/>
            <person name="Abreu J."/>
            <person name="Acer S.C."/>
            <person name="Aftuck L."/>
            <person name="Alexander A."/>
            <person name="An P."/>
            <person name="Anderson E."/>
            <person name="Anderson S."/>
            <person name="Arachi H."/>
            <person name="Azer M."/>
            <person name="Bachantsang P."/>
            <person name="Barry A."/>
            <person name="Bayul T."/>
            <person name="Berlin A."/>
            <person name="Bessette D."/>
            <person name="Bloom T."/>
            <person name="Blye J."/>
            <person name="Boguslavskiy L."/>
            <person name="Bonnet C."/>
            <person name="Boukhgalter B."/>
            <person name="Bourzgui I."/>
            <person name="Brown A."/>
            <person name="Cahill P."/>
            <person name="Channer S."/>
            <person name="Cheshatsang Y."/>
            <person name="Chuda L."/>
            <person name="Citroen M."/>
            <person name="Collymore A."/>
            <person name="Cooke P."/>
            <person name="Costello M."/>
            <person name="D'Aco K."/>
            <person name="Daza R."/>
            <person name="De Haan G."/>
            <person name="DeGray S."/>
            <person name="DeMaso C."/>
            <person name="Dhargay N."/>
            <person name="Dooley K."/>
            <person name="Dooley E."/>
            <person name="Doricent M."/>
            <person name="Dorje P."/>
            <person name="Dorjee K."/>
            <person name="Dupes A."/>
            <person name="Elong R."/>
            <person name="Falk J."/>
            <person name="Farina A."/>
            <person name="Faro S."/>
            <person name="Ferguson D."/>
            <person name="Fisher S."/>
            <person name="Foley C.D."/>
            <person name="Franke A."/>
            <person name="Friedrich D."/>
            <person name="Gadbois L."/>
            <person name="Gearin G."/>
            <person name="Gearin C.R."/>
            <person name="Giannoukos G."/>
            <person name="Goode T."/>
            <person name="Graham J."/>
            <person name="Grandbois E."/>
            <person name="Grewal S."/>
            <person name="Gyaltsen K."/>
            <person name="Hafez N."/>
            <person name="Hagos B."/>
            <person name="Hall J."/>
            <person name="Henson C."/>
            <person name="Hollinger A."/>
            <person name="Honan T."/>
            <person name="Huard M.D."/>
            <person name="Hughes L."/>
            <person name="Hurhula B."/>
            <person name="Husby M.E."/>
            <person name="Kamat A."/>
            <person name="Kanga B."/>
            <person name="Kashin S."/>
            <person name="Khazanovich D."/>
            <person name="Kisner P."/>
            <person name="Lance K."/>
            <person name="Lara M."/>
            <person name="Lee W."/>
            <person name="Lennon N."/>
            <person name="Letendre F."/>
            <person name="LeVine R."/>
            <person name="Lipovsky A."/>
            <person name="Liu X."/>
            <person name="Liu J."/>
            <person name="Liu S."/>
            <person name="Lokyitsang T."/>
            <person name="Lokyitsang Y."/>
            <person name="Lubonja R."/>
            <person name="Lui A."/>
            <person name="MacDonald P."/>
            <person name="Magnisalis V."/>
            <person name="Maru K."/>
            <person name="Matthews C."/>
            <person name="McCusker W."/>
            <person name="McDonough S."/>
            <person name="Mehta T."/>
            <person name="Meldrim J."/>
            <person name="Meneus L."/>
            <person name="Mihai O."/>
            <person name="Mihalev A."/>
            <person name="Mihova T."/>
            <person name="Mittelman R."/>
            <person name="Mlenga V."/>
            <person name="Montmayeur A."/>
            <person name="Mulrain L."/>
            <person name="Navidi A."/>
            <person name="Naylor J."/>
            <person name="Negash T."/>
            <person name="Nguyen T."/>
            <person name="Nguyen N."/>
            <person name="Nicol R."/>
            <person name="Norbu C."/>
            <person name="Norbu N."/>
            <person name="Novod N."/>
            <person name="O'Neill B."/>
            <person name="Osman S."/>
            <person name="Markiewicz E."/>
            <person name="Oyono O.L."/>
            <person name="Patti C."/>
            <person name="Phunkhang P."/>
            <person name="Pierre F."/>
            <person name="Priest M."/>
            <person name="Raghuraman S."/>
            <person name="Rege F."/>
            <person name="Reyes R."/>
            <person name="Rise C."/>
            <person name="Rogov P."/>
            <person name="Ross K."/>
            <person name="Ryan E."/>
            <person name="Settipalli S."/>
            <person name="Shea T."/>
            <person name="Sherpa N."/>
            <person name="Shi L."/>
            <person name="Shih D."/>
            <person name="Sparrow T."/>
            <person name="Spaulding J."/>
            <person name="Stalker J."/>
            <person name="Stange-Thomann N."/>
            <person name="Stavropoulos S."/>
            <person name="Stone C."/>
            <person name="Strader C."/>
            <person name="Tesfaye S."/>
            <person name="Thomson T."/>
            <person name="Thoulutsang Y."/>
            <person name="Thoulutsang D."/>
            <person name="Topham K."/>
            <person name="Topping I."/>
            <person name="Tsamla T."/>
            <person name="Vassiliev H."/>
            <person name="Vo A."/>
            <person name="Wangchuk T."/>
            <person name="Wangdi T."/>
            <person name="Weiand M."/>
            <person name="Wilkinson J."/>
            <person name="Wilson A."/>
            <person name="Yadav S."/>
            <person name="Young G."/>
            <person name="Yu Q."/>
            <person name="Zembek L."/>
            <person name="Zhong D."/>
            <person name="Zimmer A."/>
            <person name="Zwirko Z."/>
            <person name="Jaffe D.B."/>
            <person name="Alvarez P."/>
            <person name="Brockman W."/>
            <person name="Butler J."/>
            <person name="Chin C."/>
            <person name="Gnerre S."/>
            <person name="Grabherr M."/>
            <person name="Kleber M."/>
            <person name="Mauceli E."/>
            <person name="MacCallum I."/>
        </authorList>
    </citation>
    <scope>NUCLEOTIDE SEQUENCE [LARGE SCALE GENOMIC DNA]</scope>
    <source>
        <strain evidence="3">white501</strain>
    </source>
</reference>
<protein>
    <submittedName>
        <fullName evidence="2">GD25127</fullName>
    </submittedName>
</protein>
<evidence type="ECO:0000313" key="3">
    <source>
        <dbReference type="Proteomes" id="UP000000304"/>
    </source>
</evidence>
<dbReference type="Proteomes" id="UP000000304">
    <property type="component" value="Chromosome 2R"/>
</dbReference>
<gene>
    <name evidence="2" type="primary">Dsim\GD25127</name>
    <name evidence="2" type="ORF">Dsim_GD25127</name>
</gene>